<name>A0A368F7V2_ANCCA</name>
<gene>
    <name evidence="2" type="ORF">ANCCAN_26065</name>
</gene>
<dbReference type="Proteomes" id="UP000252519">
    <property type="component" value="Unassembled WGS sequence"/>
</dbReference>
<reference evidence="2 3" key="1">
    <citation type="submission" date="2014-10" db="EMBL/GenBank/DDBJ databases">
        <title>Draft genome of the hookworm Ancylostoma caninum.</title>
        <authorList>
            <person name="Mitreva M."/>
        </authorList>
    </citation>
    <scope>NUCLEOTIDE SEQUENCE [LARGE SCALE GENOMIC DNA]</scope>
    <source>
        <strain evidence="2 3">Baltimore</strain>
    </source>
</reference>
<dbReference type="EMBL" id="JOJR01002903">
    <property type="protein sequence ID" value="RCN28196.1"/>
    <property type="molecule type" value="Genomic_DNA"/>
</dbReference>
<organism evidence="2 3">
    <name type="scientific">Ancylostoma caninum</name>
    <name type="common">Dog hookworm</name>
    <dbReference type="NCBI Taxonomy" id="29170"/>
    <lineage>
        <taxon>Eukaryota</taxon>
        <taxon>Metazoa</taxon>
        <taxon>Ecdysozoa</taxon>
        <taxon>Nematoda</taxon>
        <taxon>Chromadorea</taxon>
        <taxon>Rhabditida</taxon>
        <taxon>Rhabditina</taxon>
        <taxon>Rhabditomorpha</taxon>
        <taxon>Strongyloidea</taxon>
        <taxon>Ancylostomatidae</taxon>
        <taxon>Ancylostomatinae</taxon>
        <taxon>Ancylostoma</taxon>
    </lineage>
</organism>
<accession>A0A368F7V2</accession>
<proteinExistence type="predicted"/>
<evidence type="ECO:0000313" key="3">
    <source>
        <dbReference type="Proteomes" id="UP000252519"/>
    </source>
</evidence>
<dbReference type="OrthoDB" id="29221at2759"/>
<sequence>MLPYMYDNSDRRGPEMAQQQGDPEQYHRSRERYYNDYYEKYEETSDSRYYQNDQGNRRYAHFEAKLQIRATVEGRIHPADFATEVDHAVVKNATREVGLPCYRGDGFSFHLSMRLS</sequence>
<protein>
    <submittedName>
        <fullName evidence="2">Uncharacterized protein</fullName>
    </submittedName>
</protein>
<feature type="region of interest" description="Disordered" evidence="1">
    <location>
        <begin position="1"/>
        <end position="29"/>
    </location>
</feature>
<keyword evidence="3" id="KW-1185">Reference proteome</keyword>
<evidence type="ECO:0000256" key="1">
    <source>
        <dbReference type="SAM" id="MobiDB-lite"/>
    </source>
</evidence>
<dbReference type="AlphaFoldDB" id="A0A368F7V2"/>
<evidence type="ECO:0000313" key="2">
    <source>
        <dbReference type="EMBL" id="RCN28196.1"/>
    </source>
</evidence>
<comment type="caution">
    <text evidence="2">The sequence shown here is derived from an EMBL/GenBank/DDBJ whole genome shotgun (WGS) entry which is preliminary data.</text>
</comment>